<dbReference type="EMBL" id="KV454412">
    <property type="protein sequence ID" value="ODQ64297.1"/>
    <property type="molecule type" value="Genomic_DNA"/>
</dbReference>
<feature type="transmembrane region" description="Helical" evidence="8">
    <location>
        <begin position="6"/>
        <end position="29"/>
    </location>
</feature>
<comment type="subcellular location">
    <subcellularLocation>
        <location evidence="1">Membrane</location>
        <topology evidence="1">Multi-pass membrane protein</topology>
    </subcellularLocation>
</comment>
<protein>
    <recommendedName>
        <fullName evidence="3 7">ER membrane protein complex subunit 3</fullName>
    </recommendedName>
</protein>
<dbReference type="PANTHER" id="PTHR13116:SF5">
    <property type="entry name" value="ER MEMBRANE PROTEIN COMPLEX SUBUNIT 3"/>
    <property type="match status" value="1"/>
</dbReference>
<dbReference type="STRING" id="857566.A0A1E3PHG3"/>
<keyword evidence="5 8" id="KW-1133">Transmembrane helix</keyword>
<evidence type="ECO:0000313" key="9">
    <source>
        <dbReference type="EMBL" id="ODQ64297.1"/>
    </source>
</evidence>
<dbReference type="AlphaFoldDB" id="A0A1E3PHG3"/>
<accession>A0A1E3PHG3</accession>
<dbReference type="SMART" id="SM01415">
    <property type="entry name" value="DUF106"/>
    <property type="match status" value="1"/>
</dbReference>
<evidence type="ECO:0000256" key="6">
    <source>
        <dbReference type="ARBA" id="ARBA00023136"/>
    </source>
</evidence>
<evidence type="ECO:0000256" key="8">
    <source>
        <dbReference type="SAM" id="Phobius"/>
    </source>
</evidence>
<evidence type="ECO:0000256" key="1">
    <source>
        <dbReference type="ARBA" id="ARBA00004141"/>
    </source>
</evidence>
<organism evidence="9 10">
    <name type="scientific">Nadsonia fulvescens var. elongata DSM 6958</name>
    <dbReference type="NCBI Taxonomy" id="857566"/>
    <lineage>
        <taxon>Eukaryota</taxon>
        <taxon>Fungi</taxon>
        <taxon>Dikarya</taxon>
        <taxon>Ascomycota</taxon>
        <taxon>Saccharomycotina</taxon>
        <taxon>Dipodascomycetes</taxon>
        <taxon>Dipodascales</taxon>
        <taxon>Dipodascales incertae sedis</taxon>
        <taxon>Nadsonia</taxon>
    </lineage>
</organism>
<proteinExistence type="inferred from homology"/>
<evidence type="ECO:0000256" key="7">
    <source>
        <dbReference type="PIRNR" id="PIRNR010045"/>
    </source>
</evidence>
<dbReference type="PIRSF" id="PIRSF010045">
    <property type="entry name" value="DUF850_TM_euk"/>
    <property type="match status" value="1"/>
</dbReference>
<comment type="function">
    <text evidence="7">The EMC seems to be required for efficient folding of proteins in the endoplasmic reticulum (ER).</text>
</comment>
<gene>
    <name evidence="9" type="ORF">NADFUDRAFT_83822</name>
</gene>
<comment type="similarity">
    <text evidence="2 7">Belongs to the EMC3 family.</text>
</comment>
<evidence type="ECO:0000313" key="10">
    <source>
        <dbReference type="Proteomes" id="UP000095009"/>
    </source>
</evidence>
<dbReference type="GO" id="GO:0072546">
    <property type="term" value="C:EMC complex"/>
    <property type="evidence" value="ECO:0007669"/>
    <property type="project" value="TreeGrafter"/>
</dbReference>
<dbReference type="InterPro" id="IPR002809">
    <property type="entry name" value="EMC3/TMCO1"/>
</dbReference>
<evidence type="ECO:0000256" key="2">
    <source>
        <dbReference type="ARBA" id="ARBA00005376"/>
    </source>
</evidence>
<feature type="transmembrane region" description="Helical" evidence="8">
    <location>
        <begin position="121"/>
        <end position="144"/>
    </location>
</feature>
<dbReference type="PANTHER" id="PTHR13116">
    <property type="entry name" value="ER MEMBRANE PROTEIN COMPLEX SUBUNIT 3"/>
    <property type="match status" value="1"/>
</dbReference>
<keyword evidence="10" id="KW-1185">Reference proteome</keyword>
<evidence type="ECO:0000256" key="5">
    <source>
        <dbReference type="ARBA" id="ARBA00022989"/>
    </source>
</evidence>
<reference evidence="9 10" key="1">
    <citation type="journal article" date="2016" name="Proc. Natl. Acad. Sci. U.S.A.">
        <title>Comparative genomics of biotechnologically important yeasts.</title>
        <authorList>
            <person name="Riley R."/>
            <person name="Haridas S."/>
            <person name="Wolfe K.H."/>
            <person name="Lopes M.R."/>
            <person name="Hittinger C.T."/>
            <person name="Goeker M."/>
            <person name="Salamov A.A."/>
            <person name="Wisecaver J.H."/>
            <person name="Long T.M."/>
            <person name="Calvey C.H."/>
            <person name="Aerts A.L."/>
            <person name="Barry K.W."/>
            <person name="Choi C."/>
            <person name="Clum A."/>
            <person name="Coughlan A.Y."/>
            <person name="Deshpande S."/>
            <person name="Douglass A.P."/>
            <person name="Hanson S.J."/>
            <person name="Klenk H.-P."/>
            <person name="LaButti K.M."/>
            <person name="Lapidus A."/>
            <person name="Lindquist E.A."/>
            <person name="Lipzen A.M."/>
            <person name="Meier-Kolthoff J.P."/>
            <person name="Ohm R.A."/>
            <person name="Otillar R.P."/>
            <person name="Pangilinan J.L."/>
            <person name="Peng Y."/>
            <person name="Rokas A."/>
            <person name="Rosa C.A."/>
            <person name="Scheuner C."/>
            <person name="Sibirny A.A."/>
            <person name="Slot J.C."/>
            <person name="Stielow J.B."/>
            <person name="Sun H."/>
            <person name="Kurtzman C.P."/>
            <person name="Blackwell M."/>
            <person name="Grigoriev I.V."/>
            <person name="Jeffries T.W."/>
        </authorList>
    </citation>
    <scope>NUCLEOTIDE SEQUENCE [LARGE SCALE GENOMIC DNA]</scope>
    <source>
        <strain evidence="9 10">DSM 6958</strain>
    </source>
</reference>
<evidence type="ECO:0000256" key="3">
    <source>
        <dbReference type="ARBA" id="ARBA00020822"/>
    </source>
</evidence>
<keyword evidence="4 8" id="KW-0812">Transmembrane</keyword>
<evidence type="ECO:0000256" key="4">
    <source>
        <dbReference type="ARBA" id="ARBA00022692"/>
    </source>
</evidence>
<sequence>MLLDPALTYWVILPILITMVLVGLLRHYISVLMQPSPMSMRAKTLAQSREQQNLVRAINLRNNGVVLMKESYDARVTILSENLKNGAYIDPANPAGSMNGSSNPLDPKALETMLPMLKSQVMMFVPQTLMMSWVNFFFAGFIVMRLPFPLTLRFKAMLQSGVATGDMDVRWVSSLSWYFLNVIGLKSVFGLLLGDDNKASGVNTQQGMLGSTPAAVNGSFNFNQPGIDLRKLYKAEAENLEVSTHEFAIDGVEDRLLATYE</sequence>
<dbReference type="GO" id="GO:0034975">
    <property type="term" value="P:protein folding in endoplasmic reticulum"/>
    <property type="evidence" value="ECO:0007669"/>
    <property type="project" value="TreeGrafter"/>
</dbReference>
<dbReference type="Proteomes" id="UP000095009">
    <property type="component" value="Unassembled WGS sequence"/>
</dbReference>
<dbReference type="InterPro" id="IPR008568">
    <property type="entry name" value="EMC3"/>
</dbReference>
<dbReference type="Pfam" id="PF01956">
    <property type="entry name" value="EMC3_TMCO1"/>
    <property type="match status" value="1"/>
</dbReference>
<feature type="transmembrane region" description="Helical" evidence="8">
    <location>
        <begin position="175"/>
        <end position="193"/>
    </location>
</feature>
<dbReference type="OrthoDB" id="6745403at2759"/>
<keyword evidence="6 8" id="KW-0472">Membrane</keyword>
<name>A0A1E3PHG3_9ASCO</name>